<sequence>MPKHDLRHNLHNLAHEIWEEKLIILIDIVKDLYNIHENGFIHRDLHSGNVLIDEMNIPYIADMGLSCPTNPEAGMELSLYTDSETSSECSSGISTSSKSDGVYVEELHDIFTHWRNECKKDISTSEPSEIRKQFDESDRNMKSIKKSPIHPGAIYKSRYIATQKNTINKTNKIMKDEIEVRNTNNMKLIIDLPS</sequence>
<evidence type="ECO:0000313" key="2">
    <source>
        <dbReference type="Proteomes" id="UP000789702"/>
    </source>
</evidence>
<proteinExistence type="predicted"/>
<gene>
    <name evidence="1" type="ORF">DHETER_LOCUS2293</name>
</gene>
<name>A0ACA9KP41_9GLOM</name>
<accession>A0ACA9KP41</accession>
<reference evidence="1" key="1">
    <citation type="submission" date="2021-06" db="EMBL/GenBank/DDBJ databases">
        <authorList>
            <person name="Kallberg Y."/>
            <person name="Tangrot J."/>
            <person name="Rosling A."/>
        </authorList>
    </citation>
    <scope>NUCLEOTIDE SEQUENCE</scope>
    <source>
        <strain evidence="1">IL203A</strain>
    </source>
</reference>
<organism evidence="1 2">
    <name type="scientific">Dentiscutata heterogama</name>
    <dbReference type="NCBI Taxonomy" id="1316150"/>
    <lineage>
        <taxon>Eukaryota</taxon>
        <taxon>Fungi</taxon>
        <taxon>Fungi incertae sedis</taxon>
        <taxon>Mucoromycota</taxon>
        <taxon>Glomeromycotina</taxon>
        <taxon>Glomeromycetes</taxon>
        <taxon>Diversisporales</taxon>
        <taxon>Gigasporaceae</taxon>
        <taxon>Dentiscutata</taxon>
    </lineage>
</organism>
<evidence type="ECO:0000313" key="1">
    <source>
        <dbReference type="EMBL" id="CAG8484875.1"/>
    </source>
</evidence>
<protein>
    <submittedName>
        <fullName evidence="1">12458_t:CDS:1</fullName>
    </submittedName>
</protein>
<dbReference type="EMBL" id="CAJVPU010001624">
    <property type="protein sequence ID" value="CAG8484875.1"/>
    <property type="molecule type" value="Genomic_DNA"/>
</dbReference>
<dbReference type="Proteomes" id="UP000789702">
    <property type="component" value="Unassembled WGS sequence"/>
</dbReference>
<keyword evidence="2" id="KW-1185">Reference proteome</keyword>
<comment type="caution">
    <text evidence="1">The sequence shown here is derived from an EMBL/GenBank/DDBJ whole genome shotgun (WGS) entry which is preliminary data.</text>
</comment>